<gene>
    <name evidence="1" type="ORF">SHK19_21645</name>
</gene>
<organism evidence="1 2">
    <name type="scientific">Nocardioides bizhenqiangii</name>
    <dbReference type="NCBI Taxonomy" id="3095076"/>
    <lineage>
        <taxon>Bacteria</taxon>
        <taxon>Bacillati</taxon>
        <taxon>Actinomycetota</taxon>
        <taxon>Actinomycetes</taxon>
        <taxon>Propionibacteriales</taxon>
        <taxon>Nocardioidaceae</taxon>
        <taxon>Nocardioides</taxon>
    </lineage>
</organism>
<protein>
    <submittedName>
        <fullName evidence="1">Helix-turn-helix domain-containing protein</fullName>
    </submittedName>
</protein>
<dbReference type="RefSeq" id="WP_322937433.1">
    <property type="nucleotide sequence ID" value="NZ_CP141059.1"/>
</dbReference>
<evidence type="ECO:0000313" key="2">
    <source>
        <dbReference type="Proteomes" id="UP001327225"/>
    </source>
</evidence>
<dbReference type="EMBL" id="CP141059">
    <property type="protein sequence ID" value="WQQ26545.1"/>
    <property type="molecule type" value="Genomic_DNA"/>
</dbReference>
<dbReference type="SUPFAM" id="SSF46785">
    <property type="entry name" value="Winged helix' DNA-binding domain"/>
    <property type="match status" value="1"/>
</dbReference>
<dbReference type="Proteomes" id="UP001327225">
    <property type="component" value="Chromosome"/>
</dbReference>
<sequence length="317" mass="33677">MIVADLDASTLARMTIRPSPVHEVIGWLRLIASGDRHPVYGRANASDRAALRDPDVSLVAAMVAGGGYQPDLLTPVAGCGDVQTAFGDQLDAVAAADQAQSATEVAWWSAGRPAPRRVRDAVDRGDLGRLAARGLAAARRAMGDRWESVTGMLERSTHEAAATAAREGVGAVLDGMHRDVRWTGGELRIAKPFDESVRYRDQELVLSPSVLTWPRLTVQVVHESRGSVVFPATAFGEGRHRGGGGGLGELLGSSRAALLRDLDVPRTTTELSARHSLAKATVSHHLGALAAAGLLVASRRGRHVDYRRSARGDLFVA</sequence>
<dbReference type="InterPro" id="IPR036388">
    <property type="entry name" value="WH-like_DNA-bd_sf"/>
</dbReference>
<keyword evidence="2" id="KW-1185">Reference proteome</keyword>
<reference evidence="2" key="1">
    <citation type="submission" date="2023-12" db="EMBL/GenBank/DDBJ databases">
        <title>Novel species in genus Nocardioides.</title>
        <authorList>
            <person name="Zhou H."/>
        </authorList>
    </citation>
    <scope>NUCLEOTIDE SEQUENCE [LARGE SCALE GENOMIC DNA]</scope>
    <source>
        <strain evidence="2">HM61</strain>
    </source>
</reference>
<dbReference type="InterPro" id="IPR036390">
    <property type="entry name" value="WH_DNA-bd_sf"/>
</dbReference>
<proteinExistence type="predicted"/>
<evidence type="ECO:0000313" key="1">
    <source>
        <dbReference type="EMBL" id="WQQ26545.1"/>
    </source>
</evidence>
<dbReference type="Pfam" id="PF12840">
    <property type="entry name" value="HTH_20"/>
    <property type="match status" value="1"/>
</dbReference>
<accession>A0ABZ0ZQF7</accession>
<dbReference type="Gene3D" id="1.10.10.10">
    <property type="entry name" value="Winged helix-like DNA-binding domain superfamily/Winged helix DNA-binding domain"/>
    <property type="match status" value="1"/>
</dbReference>
<name>A0ABZ0ZQF7_9ACTN</name>